<accession>A0A3L6RK07</accession>
<organism evidence="2 3">
    <name type="scientific">Panicum miliaceum</name>
    <name type="common">Proso millet</name>
    <name type="synonym">Broomcorn millet</name>
    <dbReference type="NCBI Taxonomy" id="4540"/>
    <lineage>
        <taxon>Eukaryota</taxon>
        <taxon>Viridiplantae</taxon>
        <taxon>Streptophyta</taxon>
        <taxon>Embryophyta</taxon>
        <taxon>Tracheophyta</taxon>
        <taxon>Spermatophyta</taxon>
        <taxon>Magnoliopsida</taxon>
        <taxon>Liliopsida</taxon>
        <taxon>Poales</taxon>
        <taxon>Poaceae</taxon>
        <taxon>PACMAD clade</taxon>
        <taxon>Panicoideae</taxon>
        <taxon>Panicodae</taxon>
        <taxon>Paniceae</taxon>
        <taxon>Panicinae</taxon>
        <taxon>Panicum</taxon>
        <taxon>Panicum sect. Panicum</taxon>
    </lineage>
</organism>
<feature type="compositionally biased region" description="Low complexity" evidence="1">
    <location>
        <begin position="19"/>
        <end position="30"/>
    </location>
</feature>
<name>A0A3L6RK07_PANMI</name>
<feature type="region of interest" description="Disordered" evidence="1">
    <location>
        <begin position="1"/>
        <end position="51"/>
    </location>
</feature>
<dbReference type="Proteomes" id="UP000275267">
    <property type="component" value="Unassembled WGS sequence"/>
</dbReference>
<gene>
    <name evidence="2" type="ORF">C2845_PM13G08160</name>
</gene>
<evidence type="ECO:0000256" key="1">
    <source>
        <dbReference type="SAM" id="MobiDB-lite"/>
    </source>
</evidence>
<dbReference type="EMBL" id="PQIB02000008">
    <property type="protein sequence ID" value="RLN04412.1"/>
    <property type="molecule type" value="Genomic_DNA"/>
</dbReference>
<proteinExistence type="predicted"/>
<evidence type="ECO:0000313" key="3">
    <source>
        <dbReference type="Proteomes" id="UP000275267"/>
    </source>
</evidence>
<comment type="caution">
    <text evidence="2">The sequence shown here is derived from an EMBL/GenBank/DDBJ whole genome shotgun (WGS) entry which is preliminary data.</text>
</comment>
<dbReference type="AlphaFoldDB" id="A0A3L6RK07"/>
<sequence length="88" mass="9842">MKNVGRKLSGAFKKVTGVSSSRSRGGSSSHHTPEPTPTPSMMDNEEQEELKEVQADVRAENMKMDDEDASYLDLRSDLERQAFAILER</sequence>
<keyword evidence="3" id="KW-1185">Reference proteome</keyword>
<reference evidence="3" key="1">
    <citation type="journal article" date="2019" name="Nat. Commun.">
        <title>The genome of broomcorn millet.</title>
        <authorList>
            <person name="Zou C."/>
            <person name="Miki D."/>
            <person name="Li D."/>
            <person name="Tang Q."/>
            <person name="Xiao L."/>
            <person name="Rajput S."/>
            <person name="Deng P."/>
            <person name="Jia W."/>
            <person name="Huang R."/>
            <person name="Zhang M."/>
            <person name="Sun Y."/>
            <person name="Hu J."/>
            <person name="Fu X."/>
            <person name="Schnable P.S."/>
            <person name="Li F."/>
            <person name="Zhang H."/>
            <person name="Feng B."/>
            <person name="Zhu X."/>
            <person name="Liu R."/>
            <person name="Schnable J.C."/>
            <person name="Zhu J.-K."/>
            <person name="Zhang H."/>
        </authorList>
    </citation>
    <scope>NUCLEOTIDE SEQUENCE [LARGE SCALE GENOMIC DNA]</scope>
</reference>
<protein>
    <submittedName>
        <fullName evidence="2">Uncharacterized protein</fullName>
    </submittedName>
</protein>
<evidence type="ECO:0000313" key="2">
    <source>
        <dbReference type="EMBL" id="RLN04412.1"/>
    </source>
</evidence>